<comment type="subunit">
    <text evidence="1">Homodimer.</text>
</comment>
<dbReference type="SUPFAM" id="SSF54909">
    <property type="entry name" value="Dimeric alpha+beta barrel"/>
    <property type="match status" value="2"/>
</dbReference>
<sequence>MNKATQERILLRSTAQKGDLCAANLVFRVRDIPWRFGKGGRRGNRGREASMLSAIESNLQGKSIGVLTRPGAATVKLDPIPGSKSKVEMACLKTFPYLHRPRSPLKFPIFLSSARPLSSPRRRPSATLSFASASSAATMAAIATVEHFVLFKVRDSTDPSKVDAMVSNLRSLVSLDISVHLAAGPVLRHRSTAASAAGFTHLLHSRYRSKADLAAYSAHPAHVAVVKEHVLPICDDIMAVDWVAELDGPAAPPTGSAVRLTLAKPKEGAAAELAQTLAEAKSFAPAAVTQLSYGENFSPARAKGFDVGFLAVFPSLVELDALDAGEKDLLESVKEKVRPLLESVIVLDAVVPPPPAASL</sequence>
<name>A0A4S8IME2_MUSBA</name>
<dbReference type="PROSITE" id="PS51502">
    <property type="entry name" value="S_R_A_B_BARREL"/>
    <property type="match status" value="2"/>
</dbReference>
<dbReference type="InterPro" id="IPR013097">
    <property type="entry name" value="Dabb"/>
</dbReference>
<protein>
    <recommendedName>
        <fullName evidence="2">Stress-response A/B barrel domain-containing protein</fullName>
    </recommendedName>
</protein>
<dbReference type="Proteomes" id="UP000317650">
    <property type="component" value="Chromosome 6"/>
</dbReference>
<reference evidence="3 4" key="1">
    <citation type="journal article" date="2019" name="Nat. Plants">
        <title>Genome sequencing of Musa balbisiana reveals subgenome evolution and function divergence in polyploid bananas.</title>
        <authorList>
            <person name="Yao X."/>
        </authorList>
    </citation>
    <scope>NUCLEOTIDE SEQUENCE [LARGE SCALE GENOMIC DNA]</scope>
    <source>
        <strain evidence="4">cv. DH-PKW</strain>
        <tissue evidence="3">Leaves</tissue>
    </source>
</reference>
<dbReference type="Gene3D" id="3.30.70.100">
    <property type="match status" value="2"/>
</dbReference>
<proteinExistence type="predicted"/>
<organism evidence="3 4">
    <name type="scientific">Musa balbisiana</name>
    <name type="common">Banana</name>
    <dbReference type="NCBI Taxonomy" id="52838"/>
    <lineage>
        <taxon>Eukaryota</taxon>
        <taxon>Viridiplantae</taxon>
        <taxon>Streptophyta</taxon>
        <taxon>Embryophyta</taxon>
        <taxon>Tracheophyta</taxon>
        <taxon>Spermatophyta</taxon>
        <taxon>Magnoliopsida</taxon>
        <taxon>Liliopsida</taxon>
        <taxon>Zingiberales</taxon>
        <taxon>Musaceae</taxon>
        <taxon>Musa</taxon>
    </lineage>
</organism>
<dbReference type="PANTHER" id="PTHR33178">
    <property type="match status" value="1"/>
</dbReference>
<keyword evidence="4" id="KW-1185">Reference proteome</keyword>
<feature type="domain" description="Stress-response A/B barrel" evidence="2">
    <location>
        <begin position="145"/>
        <end position="242"/>
    </location>
</feature>
<dbReference type="SMART" id="SM00886">
    <property type="entry name" value="Dabb"/>
    <property type="match status" value="2"/>
</dbReference>
<evidence type="ECO:0000313" key="4">
    <source>
        <dbReference type="Proteomes" id="UP000317650"/>
    </source>
</evidence>
<feature type="domain" description="Stress-response A/B barrel" evidence="2">
    <location>
        <begin position="257"/>
        <end position="349"/>
    </location>
</feature>
<dbReference type="STRING" id="52838.A0A4S8IME2"/>
<dbReference type="EMBL" id="PYDT01000009">
    <property type="protein sequence ID" value="THU49687.1"/>
    <property type="molecule type" value="Genomic_DNA"/>
</dbReference>
<evidence type="ECO:0000313" key="3">
    <source>
        <dbReference type="EMBL" id="THU49687.1"/>
    </source>
</evidence>
<dbReference type="PANTHER" id="PTHR33178:SF3">
    <property type="entry name" value="STRESS-RESPONSE A_B BARREL DOMAIN-CONTAINING PROTEIN UP3"/>
    <property type="match status" value="1"/>
</dbReference>
<evidence type="ECO:0000256" key="1">
    <source>
        <dbReference type="ARBA" id="ARBA00011738"/>
    </source>
</evidence>
<dbReference type="Pfam" id="PF07876">
    <property type="entry name" value="Dabb"/>
    <property type="match status" value="2"/>
</dbReference>
<evidence type="ECO:0000259" key="2">
    <source>
        <dbReference type="PROSITE" id="PS51502"/>
    </source>
</evidence>
<dbReference type="AlphaFoldDB" id="A0A4S8IME2"/>
<dbReference type="InterPro" id="IPR011008">
    <property type="entry name" value="Dimeric_a/b-barrel"/>
</dbReference>
<comment type="caution">
    <text evidence="3">The sequence shown here is derived from an EMBL/GenBank/DDBJ whole genome shotgun (WGS) entry which is preliminary data.</text>
</comment>
<dbReference type="InterPro" id="IPR044662">
    <property type="entry name" value="HS1/DABB1-like"/>
</dbReference>
<accession>A0A4S8IME2</accession>
<gene>
    <name evidence="3" type="ORF">C4D60_Mb06t12160</name>
</gene>